<reference evidence="2 3" key="1">
    <citation type="submission" date="2023-04" db="EMBL/GenBank/DDBJ databases">
        <title>A novel bacteria isolated from coastal sediment.</title>
        <authorList>
            <person name="Liu X.-J."/>
            <person name="Du Z.-J."/>
        </authorList>
    </citation>
    <scope>NUCLEOTIDE SEQUENCE [LARGE SCALE GENOMIC DNA]</scope>
    <source>
        <strain evidence="2 3">SDUM461003</strain>
    </source>
</reference>
<feature type="transmembrane region" description="Helical" evidence="1">
    <location>
        <begin position="222"/>
        <end position="239"/>
    </location>
</feature>
<feature type="transmembrane region" description="Helical" evidence="1">
    <location>
        <begin position="60"/>
        <end position="79"/>
    </location>
</feature>
<dbReference type="GO" id="GO:0016874">
    <property type="term" value="F:ligase activity"/>
    <property type="evidence" value="ECO:0007669"/>
    <property type="project" value="UniProtKB-KW"/>
</dbReference>
<feature type="transmembrane region" description="Helical" evidence="1">
    <location>
        <begin position="175"/>
        <end position="193"/>
    </location>
</feature>
<feature type="transmembrane region" description="Helical" evidence="1">
    <location>
        <begin position="199"/>
        <end position="215"/>
    </location>
</feature>
<feature type="transmembrane region" description="Helical" evidence="1">
    <location>
        <begin position="31"/>
        <end position="48"/>
    </location>
</feature>
<gene>
    <name evidence="2" type="ORF">QEH52_11895</name>
</gene>
<name>A0ABU1AVN2_9BACT</name>
<dbReference type="Proteomes" id="UP001225316">
    <property type="component" value="Unassembled WGS sequence"/>
</dbReference>
<dbReference type="EMBL" id="JARXHW010000026">
    <property type="protein sequence ID" value="MDQ8208215.1"/>
    <property type="molecule type" value="Genomic_DNA"/>
</dbReference>
<evidence type="ECO:0000313" key="2">
    <source>
        <dbReference type="EMBL" id="MDQ8208215.1"/>
    </source>
</evidence>
<keyword evidence="3" id="KW-1185">Reference proteome</keyword>
<comment type="caution">
    <text evidence="2">The sequence shown here is derived from an EMBL/GenBank/DDBJ whole genome shotgun (WGS) entry which is preliminary data.</text>
</comment>
<feature type="transmembrane region" description="Helical" evidence="1">
    <location>
        <begin position="337"/>
        <end position="356"/>
    </location>
</feature>
<feature type="transmembrane region" description="Helical" evidence="1">
    <location>
        <begin position="148"/>
        <end position="168"/>
    </location>
</feature>
<keyword evidence="2" id="KW-0436">Ligase</keyword>
<accession>A0ABU1AVN2</accession>
<organism evidence="2 3">
    <name type="scientific">Thalassobacterium maritimum</name>
    <dbReference type="NCBI Taxonomy" id="3041265"/>
    <lineage>
        <taxon>Bacteria</taxon>
        <taxon>Pseudomonadati</taxon>
        <taxon>Verrucomicrobiota</taxon>
        <taxon>Opitutia</taxon>
        <taxon>Puniceicoccales</taxon>
        <taxon>Coraliomargaritaceae</taxon>
        <taxon>Thalassobacterium</taxon>
    </lineage>
</organism>
<keyword evidence="1" id="KW-0812">Transmembrane</keyword>
<feature type="transmembrane region" description="Helical" evidence="1">
    <location>
        <begin position="302"/>
        <end position="325"/>
    </location>
</feature>
<evidence type="ECO:0000256" key="1">
    <source>
        <dbReference type="SAM" id="Phobius"/>
    </source>
</evidence>
<sequence>MHYTSIVFYCLVGILISPSLSAFLPSSTRPLILSLILLTLLIATVLELRRSGYMIGSRILALSLSLVLLSVVSIINAQVGFDFRYFYLLGKCGVFFVAAYEFGKHGLDLSRINILIYIATVVACLSVIGLFMSGGISAGERYNFDQDSFSAVGLAINYSAVFLLMLFAAIRGVGLGAFIAFIASMTSACIVVFTASRGAIIAAGVSALLLSIINYRRVSGCQAVIIFLGSIFVYVGTPLKNQLQYVFKRFTYSEGQLGGFSSGRDTILANYYHSWMDTARSVMFGIADYDVGHYPHNIVIEILIRFGAFGAGLSFLFLLLFALDFYRNRCEIISSSLGQLLCVLFFYSLVLSMFNSSLEQNFILFFSVGGLAGLFDANASGDIKDVKSPHCSRVV</sequence>
<evidence type="ECO:0000313" key="3">
    <source>
        <dbReference type="Proteomes" id="UP001225316"/>
    </source>
</evidence>
<feature type="transmembrane region" description="Helical" evidence="1">
    <location>
        <begin position="114"/>
        <end position="136"/>
    </location>
</feature>
<keyword evidence="1" id="KW-1133">Transmembrane helix</keyword>
<proteinExistence type="predicted"/>
<feature type="transmembrane region" description="Helical" evidence="1">
    <location>
        <begin position="85"/>
        <end position="102"/>
    </location>
</feature>
<keyword evidence="1" id="KW-0472">Membrane</keyword>
<protein>
    <submittedName>
        <fullName evidence="2">O-antigen ligase family protein</fullName>
    </submittedName>
</protein>